<dbReference type="OrthoDB" id="2020542at2759"/>
<evidence type="ECO:0000256" key="1">
    <source>
        <dbReference type="ARBA" id="ARBA00004651"/>
    </source>
</evidence>
<dbReference type="PRINTS" id="PR01081">
    <property type="entry name" value="KCLTRNSPORT"/>
</dbReference>
<feature type="domain" description="Amino acid permease/ SLC12A" evidence="18">
    <location>
        <begin position="386"/>
        <end position="664"/>
    </location>
</feature>
<keyword evidence="9 17" id="KW-1133">Transmembrane helix</keyword>
<evidence type="ECO:0000256" key="2">
    <source>
        <dbReference type="ARBA" id="ARBA00022448"/>
    </source>
</evidence>
<feature type="transmembrane region" description="Helical" evidence="17">
    <location>
        <begin position="248"/>
        <end position="268"/>
    </location>
</feature>
<feature type="transmembrane region" description="Helical" evidence="17">
    <location>
        <begin position="582"/>
        <end position="599"/>
    </location>
</feature>
<comment type="subcellular location">
    <subcellularLocation>
        <location evidence="1">Cell membrane</location>
        <topology evidence="1">Multi-pass membrane protein</topology>
    </subcellularLocation>
</comment>
<dbReference type="Pfam" id="PF00324">
    <property type="entry name" value="AA_permease"/>
    <property type="match status" value="2"/>
</dbReference>
<feature type="domain" description="SLC12A transporter C-terminal" evidence="19">
    <location>
        <begin position="808"/>
        <end position="917"/>
    </location>
</feature>
<dbReference type="InterPro" id="IPR018491">
    <property type="entry name" value="SLC12_C"/>
</dbReference>
<accession>A0A6P8I0B0</accession>
<evidence type="ECO:0000256" key="17">
    <source>
        <dbReference type="SAM" id="Phobius"/>
    </source>
</evidence>
<dbReference type="AlphaFoldDB" id="A0A6P8I0B0"/>
<feature type="transmembrane region" description="Helical" evidence="17">
    <location>
        <begin position="208"/>
        <end position="228"/>
    </location>
</feature>
<feature type="compositionally biased region" description="Polar residues" evidence="16">
    <location>
        <begin position="928"/>
        <end position="941"/>
    </location>
</feature>
<dbReference type="InterPro" id="IPR004842">
    <property type="entry name" value="SLC12A_fam"/>
</dbReference>
<gene>
    <name evidence="21" type="primary">LOC116297859</name>
</gene>
<dbReference type="GO" id="GO:0055064">
    <property type="term" value="P:chloride ion homeostasis"/>
    <property type="evidence" value="ECO:0007669"/>
    <property type="project" value="TreeGrafter"/>
</dbReference>
<dbReference type="InterPro" id="IPR000076">
    <property type="entry name" value="KCL_cotranspt"/>
</dbReference>
<keyword evidence="13" id="KW-0868">Chloride</keyword>
<organism evidence="20 21">
    <name type="scientific">Actinia tenebrosa</name>
    <name type="common">Australian red waratah sea anemone</name>
    <dbReference type="NCBI Taxonomy" id="6105"/>
    <lineage>
        <taxon>Eukaryota</taxon>
        <taxon>Metazoa</taxon>
        <taxon>Cnidaria</taxon>
        <taxon>Anthozoa</taxon>
        <taxon>Hexacorallia</taxon>
        <taxon>Actiniaria</taxon>
        <taxon>Actiniidae</taxon>
        <taxon>Actinia</taxon>
    </lineage>
</organism>
<comment type="similarity">
    <text evidence="14">Belongs to the SLC12A transporter family. K/Cl co-transporter subfamily.</text>
</comment>
<dbReference type="GO" id="GO:0006884">
    <property type="term" value="P:cell volume homeostasis"/>
    <property type="evidence" value="ECO:0007669"/>
    <property type="project" value="TreeGrafter"/>
</dbReference>
<dbReference type="Pfam" id="PF03522">
    <property type="entry name" value="SLC12"/>
    <property type="match status" value="3"/>
</dbReference>
<keyword evidence="8" id="KW-0630">Potassium</keyword>
<comment type="catalytic activity">
    <reaction evidence="15">
        <text>K(+)(in) + chloride(in) = K(+)(out) + chloride(out)</text>
        <dbReference type="Rhea" id="RHEA:72427"/>
        <dbReference type="ChEBI" id="CHEBI:17996"/>
        <dbReference type="ChEBI" id="CHEBI:29103"/>
    </reaction>
</comment>
<feature type="domain" description="Amino acid permease/ SLC12A" evidence="18">
    <location>
        <begin position="119"/>
        <end position="297"/>
    </location>
</feature>
<feature type="region of interest" description="Disordered" evidence="16">
    <location>
        <begin position="1"/>
        <end position="37"/>
    </location>
</feature>
<feature type="region of interest" description="Disordered" evidence="16">
    <location>
        <begin position="928"/>
        <end position="996"/>
    </location>
</feature>
<evidence type="ECO:0000259" key="18">
    <source>
        <dbReference type="Pfam" id="PF00324"/>
    </source>
</evidence>
<keyword evidence="12" id="KW-0325">Glycoprotein</keyword>
<dbReference type="RefSeq" id="XP_031562034.1">
    <property type="nucleotide sequence ID" value="XM_031706174.1"/>
</dbReference>
<evidence type="ECO:0000256" key="14">
    <source>
        <dbReference type="ARBA" id="ARBA00046331"/>
    </source>
</evidence>
<protein>
    <submittedName>
        <fullName evidence="21">Solute carrier family 12 member 6-like</fullName>
    </submittedName>
</protein>
<evidence type="ECO:0000256" key="10">
    <source>
        <dbReference type="ARBA" id="ARBA00023065"/>
    </source>
</evidence>
<evidence type="ECO:0000256" key="7">
    <source>
        <dbReference type="ARBA" id="ARBA00022847"/>
    </source>
</evidence>
<dbReference type="InterPro" id="IPR004841">
    <property type="entry name" value="AA-permease/SLC12A_dom"/>
</dbReference>
<feature type="domain" description="SLC12A transporter C-terminal" evidence="19">
    <location>
        <begin position="678"/>
        <end position="782"/>
    </location>
</feature>
<dbReference type="GO" id="GO:1990573">
    <property type="term" value="P:potassium ion import across plasma membrane"/>
    <property type="evidence" value="ECO:0007669"/>
    <property type="project" value="TreeGrafter"/>
</dbReference>
<evidence type="ECO:0000313" key="21">
    <source>
        <dbReference type="RefSeq" id="XP_031562034.1"/>
    </source>
</evidence>
<evidence type="ECO:0000256" key="8">
    <source>
        <dbReference type="ARBA" id="ARBA00022958"/>
    </source>
</evidence>
<dbReference type="GO" id="GO:0045202">
    <property type="term" value="C:synapse"/>
    <property type="evidence" value="ECO:0007669"/>
    <property type="project" value="GOC"/>
</dbReference>
<feature type="transmembrane region" description="Helical" evidence="17">
    <location>
        <begin position="549"/>
        <end position="570"/>
    </location>
</feature>
<keyword evidence="10" id="KW-0406">Ion transport</keyword>
<keyword evidence="2" id="KW-0813">Transport</keyword>
<dbReference type="KEGG" id="aten:116297859"/>
<dbReference type="NCBIfam" id="TIGR00930">
    <property type="entry name" value="2a30"/>
    <property type="match status" value="1"/>
</dbReference>
<evidence type="ECO:0000313" key="20">
    <source>
        <dbReference type="Proteomes" id="UP000515163"/>
    </source>
</evidence>
<dbReference type="PANTHER" id="PTHR11827:SF73">
    <property type="entry name" value="KAZACHOC, ISOFORM G"/>
    <property type="match status" value="1"/>
</dbReference>
<feature type="transmembrane region" description="Helical" evidence="17">
    <location>
        <begin position="385"/>
        <end position="405"/>
    </location>
</feature>
<keyword evidence="20" id="KW-1185">Reference proteome</keyword>
<feature type="transmembrane region" description="Helical" evidence="17">
    <location>
        <begin position="274"/>
        <end position="293"/>
    </location>
</feature>
<dbReference type="GO" id="GO:0007268">
    <property type="term" value="P:chemical synaptic transmission"/>
    <property type="evidence" value="ECO:0007669"/>
    <property type="project" value="TreeGrafter"/>
</dbReference>
<keyword evidence="3" id="KW-1003">Cell membrane</keyword>
<dbReference type="PANTHER" id="PTHR11827">
    <property type="entry name" value="SOLUTE CARRIER FAMILY 12, CATION COTRANSPORTERS"/>
    <property type="match status" value="1"/>
</dbReference>
<dbReference type="GO" id="GO:0005886">
    <property type="term" value="C:plasma membrane"/>
    <property type="evidence" value="ECO:0007669"/>
    <property type="project" value="UniProtKB-SubCell"/>
</dbReference>
<evidence type="ECO:0000256" key="16">
    <source>
        <dbReference type="SAM" id="MobiDB-lite"/>
    </source>
</evidence>
<evidence type="ECO:0000256" key="5">
    <source>
        <dbReference type="ARBA" id="ARBA00022553"/>
    </source>
</evidence>
<keyword evidence="11 17" id="KW-0472">Membrane</keyword>
<dbReference type="GeneID" id="116297859"/>
<keyword evidence="4" id="KW-0633">Potassium transport</keyword>
<evidence type="ECO:0000256" key="4">
    <source>
        <dbReference type="ARBA" id="ARBA00022538"/>
    </source>
</evidence>
<dbReference type="Proteomes" id="UP000515163">
    <property type="component" value="Unplaced"/>
</dbReference>
<dbReference type="FunCoup" id="A0A6P8I0B0">
    <property type="interactions" value="1825"/>
</dbReference>
<evidence type="ECO:0000256" key="13">
    <source>
        <dbReference type="ARBA" id="ARBA00023214"/>
    </source>
</evidence>
<evidence type="ECO:0000259" key="19">
    <source>
        <dbReference type="Pfam" id="PF03522"/>
    </source>
</evidence>
<evidence type="ECO:0000256" key="12">
    <source>
        <dbReference type="ARBA" id="ARBA00023180"/>
    </source>
</evidence>
<dbReference type="GO" id="GO:0055075">
    <property type="term" value="P:potassium ion homeostasis"/>
    <property type="evidence" value="ECO:0007669"/>
    <property type="project" value="TreeGrafter"/>
</dbReference>
<name>A0A6P8I0B0_ACTTE</name>
<reference evidence="21" key="1">
    <citation type="submission" date="2025-08" db="UniProtKB">
        <authorList>
            <consortium name="RefSeq"/>
        </authorList>
    </citation>
    <scope>IDENTIFICATION</scope>
    <source>
        <tissue evidence="21">Tentacle</tissue>
    </source>
</reference>
<keyword evidence="5" id="KW-0597">Phosphoprotein</keyword>
<evidence type="ECO:0000256" key="6">
    <source>
        <dbReference type="ARBA" id="ARBA00022692"/>
    </source>
</evidence>
<evidence type="ECO:0000256" key="3">
    <source>
        <dbReference type="ARBA" id="ARBA00022475"/>
    </source>
</evidence>
<sequence length="1062" mass="117621">MSQVRFKVSKLDEDAASEVTSDAETKTSANQEVDEDPSFVKIEIEDPATSAKNTSVRQNLLATKDGNLALYEDEIHRRPKISSLLSSLAKYEASVPAQEEDAEPKKKEAKMGTLMGVYLPTVQNILGVILFIRLSWLVGVAGVVQGFFIVLTSCCCTMLTAISMSAVATNGVVPGGGSYFMISRALGPEFGGAVGLLFYLGTTFASSMYILGAIEILLTYIAPVMSLFGDANSGGGASSSLMLNNMRVYGTILLVLMGLVVFIGVKYVNKCASMFLACVILSILAIYVGFFSAHARDLPKICILGKTVLSTTSYDTCSRNDSKLIAAYGSNSEFWNSTSLKYIDGVPGITGGVFAGNARSFYVKKNEVYPGVKAGSYQGEVRSDISTSFFILLAIFFPSVTGIMAGSNRSGDLKDAQNSIPKGTIAAIATTSFIYLTCVLLFGATIEGALLRDKFGRSIGSVMVVANIAWPTKWVILIGSFLSTVGAGMQSLTGAPRLLQAIARDNIIPFLNIFSVASKSGEPTRALLLTICISEIGILIANLDSVAPIITMFFLMCYAFVNLACVVQSLLKTPNWRPRFKYYHWFTSFLGVCLCVALMFISSWYYALVAMIIAAAVYKYIEFQGAKKEWGDGIRGLNLSAARYSLMRLEEGPTHTKNWRPEILILCKLNEGYQPQSPRLLSLASQLKKGRGLSVVGSVLEGSFTYEQRAKDVQSAKEILRQNMNDEKVKGFMKVITAEDVKEGISYLIQASGLGALEPNTVLLAWPENWRERDQWKSFVQTVNTVALGESALLVPRKIDLFPDNHARLEGHMDVWWIVHDGGMMILILFLLRQHKVWRKCKLRIFTVAQLEDNSIQMKTDLETFMYHLRIKATVEVIEMVDQDISAYTYERTLKMEQRTQMLKEMKLTRKESKREVQNLVVNSFRPRSTSYSKATRSASVNEGPRSRNESSVTQRDYAVEGLTRRPSREDEEVEADDDDNEEEDSEPQERNLRRMNTAVKLNQIIREKSGGSQLLVVNLPAPPDNKEEWENYMEFLDVLTEGLDRVLMVRGGGYEVVTIYS</sequence>
<dbReference type="Gene3D" id="1.20.1740.10">
    <property type="entry name" value="Amino acid/polyamine transporter I"/>
    <property type="match status" value="1"/>
</dbReference>
<proteinExistence type="inferred from homology"/>
<feature type="compositionally biased region" description="Acidic residues" evidence="16">
    <location>
        <begin position="970"/>
        <end position="987"/>
    </location>
</feature>
<evidence type="ECO:0000256" key="11">
    <source>
        <dbReference type="ARBA" id="ARBA00023136"/>
    </source>
</evidence>
<feature type="transmembrane region" description="Helical" evidence="17">
    <location>
        <begin position="185"/>
        <end position="202"/>
    </location>
</feature>
<keyword evidence="6 17" id="KW-0812">Transmembrane</keyword>
<feature type="compositionally biased region" description="Polar residues" evidence="16">
    <location>
        <begin position="18"/>
        <end position="31"/>
    </location>
</feature>
<keyword evidence="7" id="KW-0769">Symport</keyword>
<evidence type="ECO:0000256" key="15">
    <source>
        <dbReference type="ARBA" id="ARBA00047825"/>
    </source>
</evidence>
<feature type="domain" description="SLC12A transporter C-terminal" evidence="19">
    <location>
        <begin position="980"/>
        <end position="1062"/>
    </location>
</feature>
<evidence type="ECO:0000256" key="9">
    <source>
        <dbReference type="ARBA" id="ARBA00022989"/>
    </source>
</evidence>
<dbReference type="InParanoid" id="A0A6P8I0B0"/>
<feature type="transmembrane region" description="Helical" evidence="17">
    <location>
        <begin position="148"/>
        <end position="173"/>
    </location>
</feature>
<feature type="transmembrane region" description="Helical" evidence="17">
    <location>
        <begin position="425"/>
        <end position="451"/>
    </location>
</feature>
<feature type="transmembrane region" description="Helical" evidence="17">
    <location>
        <begin position="115"/>
        <end position="136"/>
    </location>
</feature>
<dbReference type="GO" id="GO:0015379">
    <property type="term" value="F:potassium:chloride symporter activity"/>
    <property type="evidence" value="ECO:0007669"/>
    <property type="project" value="InterPro"/>
</dbReference>